<reference evidence="1" key="1">
    <citation type="journal article" date="2024" name="Gigascience">
        <title>Chromosome-level genome of the poultry shaft louse Menopon gallinae provides insight into the host-switching and adaptive evolution of parasitic lice.</title>
        <authorList>
            <person name="Xu Y."/>
            <person name="Ma L."/>
            <person name="Liu S."/>
            <person name="Liang Y."/>
            <person name="Liu Q."/>
            <person name="He Z."/>
            <person name="Tian L."/>
            <person name="Duan Y."/>
            <person name="Cai W."/>
            <person name="Li H."/>
            <person name="Song F."/>
        </authorList>
    </citation>
    <scope>NUCLEOTIDE SEQUENCE</scope>
    <source>
        <strain evidence="1">Cailab_2023a</strain>
    </source>
</reference>
<name>A0AAW2HJX6_9NEOP</name>
<dbReference type="AlphaFoldDB" id="A0AAW2HJX6"/>
<proteinExistence type="predicted"/>
<comment type="caution">
    <text evidence="1">The sequence shown here is derived from an EMBL/GenBank/DDBJ whole genome shotgun (WGS) entry which is preliminary data.</text>
</comment>
<evidence type="ECO:0000313" key="1">
    <source>
        <dbReference type="EMBL" id="KAL0270188.1"/>
    </source>
</evidence>
<organism evidence="1">
    <name type="scientific">Menopon gallinae</name>
    <name type="common">poultry shaft louse</name>
    <dbReference type="NCBI Taxonomy" id="328185"/>
    <lineage>
        <taxon>Eukaryota</taxon>
        <taxon>Metazoa</taxon>
        <taxon>Ecdysozoa</taxon>
        <taxon>Arthropoda</taxon>
        <taxon>Hexapoda</taxon>
        <taxon>Insecta</taxon>
        <taxon>Pterygota</taxon>
        <taxon>Neoptera</taxon>
        <taxon>Paraneoptera</taxon>
        <taxon>Psocodea</taxon>
        <taxon>Troctomorpha</taxon>
        <taxon>Phthiraptera</taxon>
        <taxon>Amblycera</taxon>
        <taxon>Menoponidae</taxon>
        <taxon>Menopon</taxon>
    </lineage>
</organism>
<sequence>MIQYFNEVLIHKNYVSTSFRKYSLKNGEDTEFSFQIKPPAAKTDGDEQLLNRELDSAFFTQEDFVKLIDFSRLWPLHLADVSIKGSRLIFKLNQQQALCRVLKSILNEQANYGVNFTIPQI</sequence>
<accession>A0AAW2HJX6</accession>
<dbReference type="EMBL" id="JARGDH010000004">
    <property type="protein sequence ID" value="KAL0270188.1"/>
    <property type="molecule type" value="Genomic_DNA"/>
</dbReference>
<protein>
    <submittedName>
        <fullName evidence="1">Uncharacterized protein</fullName>
    </submittedName>
</protein>
<gene>
    <name evidence="1" type="ORF">PYX00_007675</name>
</gene>